<protein>
    <submittedName>
        <fullName evidence="2">Uncharacterized protein</fullName>
    </submittedName>
</protein>
<accession>A0A846QME8</accession>
<feature type="transmembrane region" description="Helical" evidence="1">
    <location>
        <begin position="77"/>
        <end position="98"/>
    </location>
</feature>
<proteinExistence type="predicted"/>
<dbReference type="EMBL" id="JAATJA010000001">
    <property type="protein sequence ID" value="NJB66424.1"/>
    <property type="molecule type" value="Genomic_DNA"/>
</dbReference>
<evidence type="ECO:0000313" key="3">
    <source>
        <dbReference type="Proteomes" id="UP000580856"/>
    </source>
</evidence>
<keyword evidence="1" id="KW-1133">Transmembrane helix</keyword>
<gene>
    <name evidence="2" type="ORF">GGQ74_000064</name>
</gene>
<dbReference type="Proteomes" id="UP000580856">
    <property type="component" value="Unassembled WGS sequence"/>
</dbReference>
<keyword evidence="3" id="KW-1185">Reference proteome</keyword>
<dbReference type="AlphaFoldDB" id="A0A846QME8"/>
<name>A0A846QME8_9BACT</name>
<evidence type="ECO:0000256" key="1">
    <source>
        <dbReference type="SAM" id="Phobius"/>
    </source>
</evidence>
<evidence type="ECO:0000313" key="2">
    <source>
        <dbReference type="EMBL" id="NJB66424.1"/>
    </source>
</evidence>
<dbReference type="RefSeq" id="WP_167939562.1">
    <property type="nucleotide sequence ID" value="NZ_JAATJA010000001.1"/>
</dbReference>
<feature type="transmembrane region" description="Helical" evidence="1">
    <location>
        <begin position="139"/>
        <end position="162"/>
    </location>
</feature>
<reference evidence="2 3" key="1">
    <citation type="submission" date="2020-03" db="EMBL/GenBank/DDBJ databases">
        <title>Genomic Encyclopedia of Type Strains, Phase IV (KMG-IV): sequencing the most valuable type-strain genomes for metagenomic binning, comparative biology and taxonomic classification.</title>
        <authorList>
            <person name="Goeker M."/>
        </authorList>
    </citation>
    <scope>NUCLEOTIDE SEQUENCE [LARGE SCALE GENOMIC DNA]</scope>
    <source>
        <strain evidence="2 3">DSM 24233</strain>
    </source>
</reference>
<keyword evidence="1" id="KW-0812">Transmembrane</keyword>
<organism evidence="2 3">
    <name type="scientific">Desulfobaculum xiamenense</name>
    <dbReference type="NCBI Taxonomy" id="995050"/>
    <lineage>
        <taxon>Bacteria</taxon>
        <taxon>Pseudomonadati</taxon>
        <taxon>Thermodesulfobacteriota</taxon>
        <taxon>Desulfovibrionia</taxon>
        <taxon>Desulfovibrionales</taxon>
        <taxon>Desulfovibrionaceae</taxon>
        <taxon>Desulfobaculum</taxon>
    </lineage>
</organism>
<comment type="caution">
    <text evidence="2">The sequence shown here is derived from an EMBL/GenBank/DDBJ whole genome shotgun (WGS) entry which is preliminary data.</text>
</comment>
<feature type="transmembrane region" description="Helical" evidence="1">
    <location>
        <begin position="37"/>
        <end position="57"/>
    </location>
</feature>
<sequence>MTNGYDQDTASEIEHLRQWELELFKSAITAGQGASRAILLLSGGGAAAMLAFMGPLFRGNATHASFSVNLCLPLGFFVASALCATANAGLMWVCQAYFRATQQTSHKLYMQYIRSNRNGERLDAYLAHERTRCTKERRVLWVTAFFWLCSFCLFGAGAYFAGQAIRAQEAQRVTSQRHVIHIAPSMHDHLAHAKHNCA</sequence>
<keyword evidence="1" id="KW-0472">Membrane</keyword>